<evidence type="ECO:0000313" key="1">
    <source>
        <dbReference type="EMBL" id="KHG20761.1"/>
    </source>
</evidence>
<dbReference type="EMBL" id="KN416585">
    <property type="protein sequence ID" value="KHG20761.1"/>
    <property type="molecule type" value="Genomic_DNA"/>
</dbReference>
<proteinExistence type="predicted"/>
<dbReference type="AlphaFoldDB" id="A0A0B0PBS1"/>
<accession>A0A0B0PBS1</accession>
<organism evidence="1 2">
    <name type="scientific">Gossypium arboreum</name>
    <name type="common">Tree cotton</name>
    <name type="synonym">Gossypium nanking</name>
    <dbReference type="NCBI Taxonomy" id="29729"/>
    <lineage>
        <taxon>Eukaryota</taxon>
        <taxon>Viridiplantae</taxon>
        <taxon>Streptophyta</taxon>
        <taxon>Embryophyta</taxon>
        <taxon>Tracheophyta</taxon>
        <taxon>Spermatophyta</taxon>
        <taxon>Magnoliopsida</taxon>
        <taxon>eudicotyledons</taxon>
        <taxon>Gunneridae</taxon>
        <taxon>Pentapetalae</taxon>
        <taxon>rosids</taxon>
        <taxon>malvids</taxon>
        <taxon>Malvales</taxon>
        <taxon>Malvaceae</taxon>
        <taxon>Malvoideae</taxon>
        <taxon>Gossypium</taxon>
    </lineage>
</organism>
<reference evidence="2" key="1">
    <citation type="submission" date="2014-09" db="EMBL/GenBank/DDBJ databases">
        <authorList>
            <person name="Mudge J."/>
            <person name="Ramaraj T."/>
            <person name="Lindquist I.E."/>
            <person name="Bharti A.K."/>
            <person name="Sundararajan A."/>
            <person name="Cameron C.T."/>
            <person name="Woodward J.E."/>
            <person name="May G.D."/>
            <person name="Brubaker C."/>
            <person name="Broadhvest J."/>
            <person name="Wilkins T.A."/>
        </authorList>
    </citation>
    <scope>NUCLEOTIDE SEQUENCE</scope>
    <source>
        <strain evidence="2">cv. AKA8401</strain>
    </source>
</reference>
<dbReference type="Proteomes" id="UP000032142">
    <property type="component" value="Unassembled WGS sequence"/>
</dbReference>
<keyword evidence="2" id="KW-1185">Reference proteome</keyword>
<sequence>MSMRGYHLIINCLFSLIGTSA</sequence>
<name>A0A0B0PBS1_GOSAR</name>
<protein>
    <submittedName>
        <fullName evidence="1">Uncharacterized protein</fullName>
    </submittedName>
</protein>
<gene>
    <name evidence="1" type="ORF">F383_00029</name>
</gene>
<evidence type="ECO:0000313" key="2">
    <source>
        <dbReference type="Proteomes" id="UP000032142"/>
    </source>
</evidence>